<sequence>MSLDFNRIALEKINMEQETLEQIKQYQQEVVKHHRAATYEIWAYYHEPDASKYESPPHDQQFKQAAAYIDMALTKVGAPGDKWKDRDVSVDWLSRRDWSRQMAADLFYGVTLELIVSAVHLKLDPRDYVTHMAKTEGDTPYIDNSRACLVEDLGRDIPYSHLKEIEASIDLAKMKRNNLAHFGHHYLGGSNYSMLFVTVAGYLIDRYADTTEIPELKTMAEYLDQLDQEKADGEIYPELSVDFRPVTSD</sequence>
<dbReference type="EMBL" id="AOJK01000026">
    <property type="protein sequence ID" value="ELZ45675.1"/>
    <property type="molecule type" value="Genomic_DNA"/>
</dbReference>
<reference evidence="1 2" key="1">
    <citation type="journal article" date="2014" name="PLoS Genet.">
        <title>Phylogenetically driven sequencing of extremely halophilic archaea reveals strategies for static and dynamic osmo-response.</title>
        <authorList>
            <person name="Becker E.A."/>
            <person name="Seitzer P.M."/>
            <person name="Tritt A."/>
            <person name="Larsen D."/>
            <person name="Krusor M."/>
            <person name="Yao A.I."/>
            <person name="Wu D."/>
            <person name="Madern D."/>
            <person name="Eisen J.A."/>
            <person name="Darling A.E."/>
            <person name="Facciotti M.T."/>
        </authorList>
    </citation>
    <scope>NUCLEOTIDE SEQUENCE [LARGE SCALE GENOMIC DNA]</scope>
    <source>
        <strain evidence="1 2">DSM 19288</strain>
    </source>
</reference>
<accession>M0ED46</accession>
<organism evidence="1 2">
    <name type="scientific">Halorubrum californiense DSM 19288</name>
    <dbReference type="NCBI Taxonomy" id="1227465"/>
    <lineage>
        <taxon>Archaea</taxon>
        <taxon>Methanobacteriati</taxon>
        <taxon>Methanobacteriota</taxon>
        <taxon>Stenosarchaea group</taxon>
        <taxon>Halobacteria</taxon>
        <taxon>Halobacteriales</taxon>
        <taxon>Haloferacaceae</taxon>
        <taxon>Halorubrum</taxon>
    </lineage>
</organism>
<gene>
    <name evidence="1" type="ORF">C463_06047</name>
</gene>
<dbReference type="Proteomes" id="UP000011586">
    <property type="component" value="Unassembled WGS sequence"/>
</dbReference>
<evidence type="ECO:0000313" key="1">
    <source>
        <dbReference type="EMBL" id="ELZ45675.1"/>
    </source>
</evidence>
<dbReference type="PATRIC" id="fig|1227465.4.peg.1188"/>
<keyword evidence="2" id="KW-1185">Reference proteome</keyword>
<proteinExistence type="predicted"/>
<evidence type="ECO:0000313" key="2">
    <source>
        <dbReference type="Proteomes" id="UP000011586"/>
    </source>
</evidence>
<comment type="caution">
    <text evidence="1">The sequence shown here is derived from an EMBL/GenBank/DDBJ whole genome shotgun (WGS) entry which is preliminary data.</text>
</comment>
<protein>
    <submittedName>
        <fullName evidence="1">Uncharacterized protein</fullName>
    </submittedName>
</protein>
<dbReference type="AlphaFoldDB" id="M0ED46"/>
<name>M0ED46_9EURY</name>